<organism evidence="2 3">
    <name type="scientific">Ladona fulva</name>
    <name type="common">Scarce chaser dragonfly</name>
    <name type="synonym">Libellula fulva</name>
    <dbReference type="NCBI Taxonomy" id="123851"/>
    <lineage>
        <taxon>Eukaryota</taxon>
        <taxon>Metazoa</taxon>
        <taxon>Ecdysozoa</taxon>
        <taxon>Arthropoda</taxon>
        <taxon>Hexapoda</taxon>
        <taxon>Insecta</taxon>
        <taxon>Pterygota</taxon>
        <taxon>Palaeoptera</taxon>
        <taxon>Odonata</taxon>
        <taxon>Epiprocta</taxon>
        <taxon>Anisoptera</taxon>
        <taxon>Libelluloidea</taxon>
        <taxon>Libellulidae</taxon>
        <taxon>Ladona</taxon>
    </lineage>
</organism>
<comment type="caution">
    <text evidence="2">The sequence shown here is derived from an EMBL/GenBank/DDBJ whole genome shotgun (WGS) entry which is preliminary data.</text>
</comment>
<evidence type="ECO:0000313" key="3">
    <source>
        <dbReference type="Proteomes" id="UP000792457"/>
    </source>
</evidence>
<keyword evidence="3" id="KW-1185">Reference proteome</keyword>
<protein>
    <recommendedName>
        <fullName evidence="4">Secreted protein</fullName>
    </recommendedName>
</protein>
<dbReference type="AlphaFoldDB" id="A0A8K0PAU6"/>
<evidence type="ECO:0008006" key="4">
    <source>
        <dbReference type="Google" id="ProtNLM"/>
    </source>
</evidence>
<accession>A0A8K0PAU6</accession>
<sequence>MVHPHSACDFRRFLLIRLLDLFISTSSSFMAGGKHVVVLTNFQSLPFLSTTPDFSSRRSEEIICASKSPRSSLGISTDLISSINSFTVHPHSACEGHFRASTRKVSKTAKKKSGDE</sequence>
<gene>
    <name evidence="2" type="ORF">J437_LFUL018262</name>
</gene>
<evidence type="ECO:0000313" key="2">
    <source>
        <dbReference type="EMBL" id="KAG8238218.1"/>
    </source>
</evidence>
<evidence type="ECO:0000256" key="1">
    <source>
        <dbReference type="SAM" id="SignalP"/>
    </source>
</evidence>
<feature type="chain" id="PRO_5035460316" description="Secreted protein" evidence="1">
    <location>
        <begin position="29"/>
        <end position="116"/>
    </location>
</feature>
<name>A0A8K0PAU6_LADFU</name>
<proteinExistence type="predicted"/>
<dbReference type="Proteomes" id="UP000792457">
    <property type="component" value="Unassembled WGS sequence"/>
</dbReference>
<reference evidence="2" key="2">
    <citation type="submission" date="2017-10" db="EMBL/GenBank/DDBJ databases">
        <title>Ladona fulva Genome sequencing and assembly.</title>
        <authorList>
            <person name="Murali S."/>
            <person name="Richards S."/>
            <person name="Bandaranaike D."/>
            <person name="Bellair M."/>
            <person name="Blankenburg K."/>
            <person name="Chao H."/>
            <person name="Dinh H."/>
            <person name="Doddapaneni H."/>
            <person name="Dugan-Rocha S."/>
            <person name="Elkadiri S."/>
            <person name="Gnanaolivu R."/>
            <person name="Hernandez B."/>
            <person name="Skinner E."/>
            <person name="Javaid M."/>
            <person name="Lee S."/>
            <person name="Li M."/>
            <person name="Ming W."/>
            <person name="Munidasa M."/>
            <person name="Muniz J."/>
            <person name="Nguyen L."/>
            <person name="Hughes D."/>
            <person name="Osuji N."/>
            <person name="Pu L.-L."/>
            <person name="Puazo M."/>
            <person name="Qu C."/>
            <person name="Quiroz J."/>
            <person name="Raj R."/>
            <person name="Weissenberger G."/>
            <person name="Xin Y."/>
            <person name="Zou X."/>
            <person name="Han Y."/>
            <person name="Worley K."/>
            <person name="Muzny D."/>
            <person name="Gibbs R."/>
        </authorList>
    </citation>
    <scope>NUCLEOTIDE SEQUENCE</scope>
    <source>
        <strain evidence="2">Sampled in the wild</strain>
    </source>
</reference>
<keyword evidence="1" id="KW-0732">Signal</keyword>
<dbReference type="EMBL" id="KZ309304">
    <property type="protein sequence ID" value="KAG8238218.1"/>
    <property type="molecule type" value="Genomic_DNA"/>
</dbReference>
<feature type="signal peptide" evidence="1">
    <location>
        <begin position="1"/>
        <end position="28"/>
    </location>
</feature>
<reference evidence="2" key="1">
    <citation type="submission" date="2013-04" db="EMBL/GenBank/DDBJ databases">
        <authorList>
            <person name="Qu J."/>
            <person name="Murali S.C."/>
            <person name="Bandaranaike D."/>
            <person name="Bellair M."/>
            <person name="Blankenburg K."/>
            <person name="Chao H."/>
            <person name="Dinh H."/>
            <person name="Doddapaneni H."/>
            <person name="Downs B."/>
            <person name="Dugan-Rocha S."/>
            <person name="Elkadiri S."/>
            <person name="Gnanaolivu R.D."/>
            <person name="Hernandez B."/>
            <person name="Javaid M."/>
            <person name="Jayaseelan J.C."/>
            <person name="Lee S."/>
            <person name="Li M."/>
            <person name="Ming W."/>
            <person name="Munidasa M."/>
            <person name="Muniz J."/>
            <person name="Nguyen L."/>
            <person name="Ongeri F."/>
            <person name="Osuji N."/>
            <person name="Pu L.-L."/>
            <person name="Puazo M."/>
            <person name="Qu C."/>
            <person name="Quiroz J."/>
            <person name="Raj R."/>
            <person name="Weissenberger G."/>
            <person name="Xin Y."/>
            <person name="Zou X."/>
            <person name="Han Y."/>
            <person name="Richards S."/>
            <person name="Worley K."/>
            <person name="Muzny D."/>
            <person name="Gibbs R."/>
        </authorList>
    </citation>
    <scope>NUCLEOTIDE SEQUENCE</scope>
    <source>
        <strain evidence="2">Sampled in the wild</strain>
    </source>
</reference>